<feature type="compositionally biased region" description="Basic residues" evidence="1">
    <location>
        <begin position="134"/>
        <end position="145"/>
    </location>
</feature>
<evidence type="ECO:0000313" key="2">
    <source>
        <dbReference type="EMBL" id="CAD9105965.1"/>
    </source>
</evidence>
<feature type="region of interest" description="Disordered" evidence="1">
    <location>
        <begin position="70"/>
        <end position="145"/>
    </location>
</feature>
<accession>A0A7S1LJK9</accession>
<evidence type="ECO:0000256" key="1">
    <source>
        <dbReference type="SAM" id="MobiDB-lite"/>
    </source>
</evidence>
<protein>
    <submittedName>
        <fullName evidence="2">Uncharacterized protein</fullName>
    </submittedName>
</protein>
<organism evidence="2">
    <name type="scientific">Neobodo designis</name>
    <name type="common">Flagellated protozoan</name>
    <name type="synonym">Bodo designis</name>
    <dbReference type="NCBI Taxonomy" id="312471"/>
    <lineage>
        <taxon>Eukaryota</taxon>
        <taxon>Discoba</taxon>
        <taxon>Euglenozoa</taxon>
        <taxon>Kinetoplastea</taxon>
        <taxon>Metakinetoplastina</taxon>
        <taxon>Neobodonida</taxon>
        <taxon>Neobodo</taxon>
    </lineage>
</organism>
<proteinExistence type="predicted"/>
<name>A0A7S1LJK9_NEODS</name>
<dbReference type="EMBL" id="HBGF01014869">
    <property type="protein sequence ID" value="CAD9105965.1"/>
    <property type="molecule type" value="Transcribed_RNA"/>
</dbReference>
<reference evidence="2" key="1">
    <citation type="submission" date="2021-01" db="EMBL/GenBank/DDBJ databases">
        <authorList>
            <person name="Corre E."/>
            <person name="Pelletier E."/>
            <person name="Niang G."/>
            <person name="Scheremetjew M."/>
            <person name="Finn R."/>
            <person name="Kale V."/>
            <person name="Holt S."/>
            <person name="Cochrane G."/>
            <person name="Meng A."/>
            <person name="Brown T."/>
            <person name="Cohen L."/>
        </authorList>
    </citation>
    <scope>NUCLEOTIDE SEQUENCE</scope>
    <source>
        <strain evidence="2">CCAP 1951/1</strain>
    </source>
</reference>
<sequence>MHLIARQRVVADATAADATEADADVWPPRPALEVLGGTPAQQAAANGAGFRFDILRGGDPDAADTVYVQPEWRPASGGDSSVTSRTPSVPPSALATPRGGPSRTAQAPAVTATPRTRDEDNDDGVWGSPLGAVPRHRGSANRHWP</sequence>
<dbReference type="AlphaFoldDB" id="A0A7S1LJK9"/>
<gene>
    <name evidence="2" type="ORF">NDES1114_LOCUS9723</name>
</gene>